<organism evidence="4 5">
    <name type="scientific">Phyllobacterium phragmitis</name>
    <dbReference type="NCBI Taxonomy" id="2670329"/>
    <lineage>
        <taxon>Bacteria</taxon>
        <taxon>Pseudomonadati</taxon>
        <taxon>Pseudomonadota</taxon>
        <taxon>Alphaproteobacteria</taxon>
        <taxon>Hyphomicrobiales</taxon>
        <taxon>Phyllobacteriaceae</taxon>
        <taxon>Phyllobacterium</taxon>
    </lineage>
</organism>
<accession>A0A2S9IU03</accession>
<dbReference type="Pfam" id="PF13505">
    <property type="entry name" value="OMP_b-brl"/>
    <property type="match status" value="1"/>
</dbReference>
<dbReference type="EMBL" id="PVBR01000005">
    <property type="protein sequence ID" value="PRD43970.1"/>
    <property type="molecule type" value="Genomic_DNA"/>
</dbReference>
<evidence type="ECO:0000313" key="5">
    <source>
        <dbReference type="Proteomes" id="UP000239434"/>
    </source>
</evidence>
<proteinExistence type="predicted"/>
<evidence type="ECO:0000259" key="3">
    <source>
        <dbReference type="Pfam" id="PF13505"/>
    </source>
</evidence>
<evidence type="ECO:0000256" key="2">
    <source>
        <dbReference type="SAM" id="SignalP"/>
    </source>
</evidence>
<keyword evidence="1 2" id="KW-0732">Signal</keyword>
<dbReference type="Gene3D" id="2.40.160.20">
    <property type="match status" value="1"/>
</dbReference>
<dbReference type="AlphaFoldDB" id="A0A2S9IU03"/>
<keyword evidence="5" id="KW-1185">Reference proteome</keyword>
<gene>
    <name evidence="4" type="ORF">C5748_08995</name>
</gene>
<sequence length="297" mass="32453">MTSNKRILMAALSGAFMAGPMASAAFAADYGPVYAQPEAVPVIVEPAPVAVASGWYLRGDVGHSFNSETDGHYRVLDSGIITERDYDTIELRGNTDFSVGAGYRFNRYLRADATLGFWKRDVYGSTEFSDVLFFDDTSKITAWEMMANAYVDLVTFGKITPYIGGGLGFTRVKYGTLKNRAFCYDPSICGNSYEADHGGLTSTRFTWALMAGASVDITRNTKLDFGYRYSHVRGGKAFGWDAFDQAAGATGPQGYDDGFSVHQVRVGLRYEFGGPQSAVYQPEPLPVYDQGPAPVYK</sequence>
<dbReference type="RefSeq" id="WP_105741592.1">
    <property type="nucleotide sequence ID" value="NZ_PVBR01000005.1"/>
</dbReference>
<dbReference type="InterPro" id="IPR027385">
    <property type="entry name" value="Beta-barrel_OMP"/>
</dbReference>
<evidence type="ECO:0000313" key="4">
    <source>
        <dbReference type="EMBL" id="PRD43970.1"/>
    </source>
</evidence>
<protein>
    <submittedName>
        <fullName evidence="4">Porin family protein</fullName>
    </submittedName>
</protein>
<dbReference type="InterPro" id="IPR011250">
    <property type="entry name" value="OMP/PagP_B-barrel"/>
</dbReference>
<name>A0A2S9IU03_9HYPH</name>
<feature type="signal peptide" evidence="2">
    <location>
        <begin position="1"/>
        <end position="27"/>
    </location>
</feature>
<dbReference type="SUPFAM" id="SSF56925">
    <property type="entry name" value="OMPA-like"/>
    <property type="match status" value="1"/>
</dbReference>
<dbReference type="Proteomes" id="UP000239434">
    <property type="component" value="Unassembled WGS sequence"/>
</dbReference>
<feature type="domain" description="Outer membrane protein beta-barrel" evidence="3">
    <location>
        <begin position="50"/>
        <end position="272"/>
    </location>
</feature>
<comment type="caution">
    <text evidence="4">The sequence shown here is derived from an EMBL/GenBank/DDBJ whole genome shotgun (WGS) entry which is preliminary data.</text>
</comment>
<reference evidence="4 5" key="1">
    <citation type="submission" date="2018-02" db="EMBL/GenBank/DDBJ databases">
        <title>The draft genome of Phyllobacterium sp. 1N-3.</title>
        <authorList>
            <person name="Liu L."/>
            <person name="Li L."/>
            <person name="Zhang X."/>
            <person name="Wang T."/>
            <person name="Liang L."/>
        </authorList>
    </citation>
    <scope>NUCLEOTIDE SEQUENCE [LARGE SCALE GENOMIC DNA]</scope>
    <source>
        <strain evidence="4 5">1N-3</strain>
    </source>
</reference>
<evidence type="ECO:0000256" key="1">
    <source>
        <dbReference type="ARBA" id="ARBA00022729"/>
    </source>
</evidence>
<feature type="chain" id="PRO_5015456133" evidence="2">
    <location>
        <begin position="28"/>
        <end position="297"/>
    </location>
</feature>